<evidence type="ECO:0000313" key="1">
    <source>
        <dbReference type="EMBL" id="UOQ48027.1"/>
    </source>
</evidence>
<reference evidence="1 2" key="1">
    <citation type="submission" date="2022-04" db="EMBL/GenBank/DDBJ databases">
        <title>Gracilibacillus sp. isolated from saltern.</title>
        <authorList>
            <person name="Won M."/>
            <person name="Lee C.-M."/>
            <person name="Woen H.-Y."/>
            <person name="Kwon S.-W."/>
        </authorList>
    </citation>
    <scope>NUCLEOTIDE SEQUENCE [LARGE SCALE GENOMIC DNA]</scope>
    <source>
        <strain evidence="1 2">SSWR10-1</strain>
    </source>
</reference>
<proteinExistence type="predicted"/>
<dbReference type="Proteomes" id="UP000831782">
    <property type="component" value="Chromosome"/>
</dbReference>
<name>A0ABY4EVZ9_9BACI</name>
<dbReference type="RefSeq" id="WP_244717951.1">
    <property type="nucleotide sequence ID" value="NZ_CP095072.1"/>
</dbReference>
<gene>
    <name evidence="1" type="ORF">MUN88_18535</name>
</gene>
<sequence length="224" mass="26250">MKNLITTLFLLFLIACSQQDTDETMITNEEMENSELPLTEEVNIENTLAEEENHKLEFVLDRETVTLNTENIPILKEFLSVISDHQQALADMSLENLDTEGLYLLSFNCNETTCSYLLLDRNEPNRTYLLDDLVLIKEIIPSPERNHLIFLYKQYDAEYFTLFNVEDWKVLHPQPELTDIKEIIEATWQDDETIDITYHINDNQEAHQQTISLFAENTIENEDK</sequence>
<keyword evidence="2" id="KW-1185">Reference proteome</keyword>
<evidence type="ECO:0000313" key="2">
    <source>
        <dbReference type="Proteomes" id="UP000831782"/>
    </source>
</evidence>
<organism evidence="1 2">
    <name type="scientific">Gracilibacillus caseinilyticus</name>
    <dbReference type="NCBI Taxonomy" id="2932256"/>
    <lineage>
        <taxon>Bacteria</taxon>
        <taxon>Bacillati</taxon>
        <taxon>Bacillota</taxon>
        <taxon>Bacilli</taxon>
        <taxon>Bacillales</taxon>
        <taxon>Bacillaceae</taxon>
        <taxon>Gracilibacillus</taxon>
    </lineage>
</organism>
<dbReference type="EMBL" id="CP095072">
    <property type="protein sequence ID" value="UOQ48027.1"/>
    <property type="molecule type" value="Genomic_DNA"/>
</dbReference>
<dbReference type="PROSITE" id="PS51257">
    <property type="entry name" value="PROKAR_LIPOPROTEIN"/>
    <property type="match status" value="1"/>
</dbReference>
<protein>
    <submittedName>
        <fullName evidence="1">Uncharacterized protein</fullName>
    </submittedName>
</protein>
<accession>A0ABY4EVZ9</accession>